<dbReference type="GO" id="GO:0006631">
    <property type="term" value="P:fatty acid metabolic process"/>
    <property type="evidence" value="ECO:0007669"/>
    <property type="project" value="TreeGrafter"/>
</dbReference>
<dbReference type="Proteomes" id="UP000001351">
    <property type="component" value="Chromosome"/>
</dbReference>
<dbReference type="EMBL" id="CP002271">
    <property type="protein sequence ID" value="ADO67954.1"/>
    <property type="molecule type" value="Genomic_DNA"/>
</dbReference>
<comment type="similarity">
    <text evidence="1">Belongs to the ATP-dependent AMP-binding enzyme family.</text>
</comment>
<dbReference type="RefSeq" id="WP_002615284.1">
    <property type="nucleotide sequence ID" value="NC_014623.1"/>
</dbReference>
<dbReference type="Gene3D" id="3.40.50.12780">
    <property type="entry name" value="N-terminal domain of ligase-like"/>
    <property type="match status" value="1"/>
</dbReference>
<reference evidence="5 7" key="1">
    <citation type="submission" date="2006-04" db="EMBL/GenBank/DDBJ databases">
        <authorList>
            <person name="Nierman W.C."/>
        </authorList>
    </citation>
    <scope>NUCLEOTIDE SEQUENCE [LARGE SCALE GENOMIC DNA]</scope>
    <source>
        <strain evidence="5 7">DW4/3-1</strain>
    </source>
</reference>
<dbReference type="InterPro" id="IPR042099">
    <property type="entry name" value="ANL_N_sf"/>
</dbReference>
<keyword evidence="6" id="KW-1185">Reference proteome</keyword>
<dbReference type="HOGENOM" id="CLU_000022_59_9_7"/>
<evidence type="ECO:0000256" key="2">
    <source>
        <dbReference type="ARBA" id="ARBA00022598"/>
    </source>
</evidence>
<dbReference type="AlphaFoldDB" id="Q08Y82"/>
<keyword evidence="2 4" id="KW-0436">Ligase</keyword>
<evidence type="ECO:0000259" key="3">
    <source>
        <dbReference type="Pfam" id="PF00501"/>
    </source>
</evidence>
<dbReference type="PATRIC" id="fig|378806.16.peg.4456"/>
<evidence type="ECO:0000313" key="6">
    <source>
        <dbReference type="Proteomes" id="UP000001351"/>
    </source>
</evidence>
<protein>
    <submittedName>
        <fullName evidence="5">FadD11_2</fullName>
    </submittedName>
    <submittedName>
        <fullName evidence="4">Long-chain-fatty-acid-CoA ligase</fullName>
    </submittedName>
</protein>
<dbReference type="OrthoDB" id="9803968at2"/>
<dbReference type="Proteomes" id="UP000032702">
    <property type="component" value="Unassembled WGS sequence"/>
</dbReference>
<dbReference type="InterPro" id="IPR020845">
    <property type="entry name" value="AMP-binding_CS"/>
</dbReference>
<evidence type="ECO:0000313" key="4">
    <source>
        <dbReference type="EMBL" id="ADO67954.1"/>
    </source>
</evidence>
<dbReference type="SUPFAM" id="SSF56801">
    <property type="entry name" value="Acetyl-CoA synthetase-like"/>
    <property type="match status" value="1"/>
</dbReference>
<dbReference type="eggNOG" id="COG1022">
    <property type="taxonomic scope" value="Bacteria"/>
</dbReference>
<dbReference type="STRING" id="378806.STAUR_0145"/>
<sequence length="446" mass="48850">MAGIYSKFRETVSRRPGAVALRTPDRLWTYRELLSQTEHFRTQLEPQVGTGNTVGVVCSNDPMYVPLALALDALETTQVPFPVEFTERQRTWILHDAGCAHVAEASGSEVAVRPGPGPAKRWPGSRVVTYTSGSTGTPKGVVLPLGIEEALATALEKLSRHETEVYVSLLPISLYQEWVMAVYLPLTRGHTLVWAKELLPPLVTGTWDLPHYLHHLRQFGATYLVVPPQVVTDLASWVEQGKAGRNAAELLGPGFHLLGTGGAPGNVRAQRTLQEHGVAIYEGYGMSEAGAAVAVRMPGERLGTVGKPLSHRRLRIAEDGEILVAGEPLMMTYTNGERPIEDGWLHTGDLGQLDEDGALSIFGRKKRLLITSFARNIDPAWIEQVFRSSPLVERVKVSGDAQAQVTVDIHPKGNAPRELLQGELDRLSKELPRIIELRFNIIASSA</sequence>
<feature type="domain" description="AMP-dependent synthetase/ligase" evidence="3">
    <location>
        <begin position="8"/>
        <end position="103"/>
    </location>
</feature>
<dbReference type="GO" id="GO:0031956">
    <property type="term" value="F:medium-chain fatty acid-CoA ligase activity"/>
    <property type="evidence" value="ECO:0007669"/>
    <property type="project" value="TreeGrafter"/>
</dbReference>
<dbReference type="PROSITE" id="PS00455">
    <property type="entry name" value="AMP_BINDING"/>
    <property type="match status" value="1"/>
</dbReference>
<dbReference type="KEGG" id="sur:STAUR_0145"/>
<dbReference type="PANTHER" id="PTHR43201">
    <property type="entry name" value="ACYL-COA SYNTHETASE"/>
    <property type="match status" value="1"/>
</dbReference>
<dbReference type="PANTHER" id="PTHR43201:SF5">
    <property type="entry name" value="MEDIUM-CHAIN ACYL-COA LIGASE ACSF2, MITOCHONDRIAL"/>
    <property type="match status" value="1"/>
</dbReference>
<accession>Q08Y82</accession>
<reference evidence="4 6" key="2">
    <citation type="journal article" date="2011" name="Mol. Biol. Evol.">
        <title>Comparative genomic analysis of fruiting body formation in Myxococcales.</title>
        <authorList>
            <person name="Huntley S."/>
            <person name="Hamann N."/>
            <person name="Wegener-Feldbrugge S."/>
            <person name="Treuner-Lange A."/>
            <person name="Kube M."/>
            <person name="Reinhardt R."/>
            <person name="Klages S."/>
            <person name="Muller R."/>
            <person name="Ronning C.M."/>
            <person name="Nierman W.C."/>
            <person name="Sogaard-Andersen L."/>
        </authorList>
    </citation>
    <scope>NUCLEOTIDE SEQUENCE [LARGE SCALE GENOMIC DNA]</scope>
    <source>
        <strain evidence="4 6">DW4/3-1</strain>
    </source>
</reference>
<name>Q08Y82_STIAD</name>
<organism evidence="5 7">
    <name type="scientific">Stigmatella aurantiaca (strain DW4/3-1)</name>
    <dbReference type="NCBI Taxonomy" id="378806"/>
    <lineage>
        <taxon>Bacteria</taxon>
        <taxon>Pseudomonadati</taxon>
        <taxon>Myxococcota</taxon>
        <taxon>Myxococcia</taxon>
        <taxon>Myxococcales</taxon>
        <taxon>Cystobacterineae</taxon>
        <taxon>Archangiaceae</taxon>
        <taxon>Stigmatella</taxon>
    </lineage>
</organism>
<dbReference type="EMBL" id="AAMD01000082">
    <property type="protein sequence ID" value="EAU65435.1"/>
    <property type="molecule type" value="Genomic_DNA"/>
</dbReference>
<evidence type="ECO:0000313" key="7">
    <source>
        <dbReference type="Proteomes" id="UP000032702"/>
    </source>
</evidence>
<dbReference type="Pfam" id="PF00501">
    <property type="entry name" value="AMP-binding"/>
    <property type="match status" value="2"/>
</dbReference>
<evidence type="ECO:0000256" key="1">
    <source>
        <dbReference type="ARBA" id="ARBA00006432"/>
    </source>
</evidence>
<proteinExistence type="inferred from homology"/>
<dbReference type="InterPro" id="IPR000873">
    <property type="entry name" value="AMP-dep_synth/lig_dom"/>
</dbReference>
<evidence type="ECO:0000313" key="5">
    <source>
        <dbReference type="EMBL" id="EAU65435.1"/>
    </source>
</evidence>
<gene>
    <name evidence="4" type="ordered locus">STAUR_0145</name>
    <name evidence="5" type="ORF">STIAU_2858</name>
</gene>
<feature type="domain" description="AMP-dependent synthetase/ligase" evidence="3">
    <location>
        <begin position="127"/>
        <end position="333"/>
    </location>
</feature>